<gene>
    <name evidence="6" type="ORF">AAH17_03855</name>
    <name evidence="7" type="ORF">AAH24_03315</name>
    <name evidence="4" type="ORF">BVH53_01510</name>
    <name evidence="5" type="ORF">CX802_04500</name>
</gene>
<dbReference type="SUPFAM" id="SSF109604">
    <property type="entry name" value="HD-domain/PDEase-like"/>
    <property type="match status" value="1"/>
</dbReference>
<reference evidence="4 9" key="1">
    <citation type="submission" date="2018-05" db="EMBL/GenBank/DDBJ databases">
        <authorList>
            <consortium name="PulseNet: The National Subtyping Network for Foodborne Disease Surveillance"/>
            <person name="Tarr C.L."/>
            <person name="Trees E."/>
            <person name="Katz L.S."/>
            <person name="Carleton-Romer H.A."/>
            <person name="Stroika S."/>
            <person name="Kucerova Z."/>
            <person name="Roache K.F."/>
            <person name="Sabol A.L."/>
            <person name="Besser J."/>
            <person name="Gerner-Smidt P."/>
        </authorList>
    </citation>
    <scope>NUCLEOTIDE SEQUENCE [LARGE SCALE GENOMIC DNA]</scope>
    <source>
        <strain evidence="6">2014D-0197</strain>
        <strain evidence="4 9">2016D-0221</strain>
        <strain evidence="7">D4313</strain>
        <strain evidence="5 8">PNUSAC001503</strain>
    </source>
</reference>
<evidence type="ECO:0000313" key="7">
    <source>
        <dbReference type="EMBL" id="EAK0468400.1"/>
    </source>
</evidence>
<accession>A0A5L8JD78</accession>
<dbReference type="Proteomes" id="UP000557842">
    <property type="component" value="Unassembled WGS sequence"/>
</dbReference>
<proteinExistence type="predicted"/>
<evidence type="ECO:0000313" key="5">
    <source>
        <dbReference type="EMBL" id="EAI8859105.1"/>
    </source>
</evidence>
<protein>
    <submittedName>
        <fullName evidence="4">Ppx/GppA family phosphatase</fullName>
    </submittedName>
</protein>
<dbReference type="EMBL" id="AABTCC010000010">
    <property type="protein sequence ID" value="EAI8859105.1"/>
    <property type="molecule type" value="Genomic_DNA"/>
</dbReference>
<evidence type="ECO:0000313" key="4">
    <source>
        <dbReference type="EMBL" id="EAI5407387.1"/>
    </source>
</evidence>
<dbReference type="InterPro" id="IPR003695">
    <property type="entry name" value="Ppx_GppA_N"/>
</dbReference>
<feature type="domain" description="Ppx/GppA phosphatase C-terminal" evidence="3">
    <location>
        <begin position="335"/>
        <end position="428"/>
    </location>
</feature>
<dbReference type="PANTHER" id="PTHR30005:SF0">
    <property type="entry name" value="RETROGRADE REGULATION PROTEIN 2"/>
    <property type="match status" value="1"/>
</dbReference>
<dbReference type="InterPro" id="IPR048950">
    <property type="entry name" value="Ppx_GppA_C"/>
</dbReference>
<dbReference type="InterPro" id="IPR030673">
    <property type="entry name" value="PyroPPase_GppA_Ppx"/>
</dbReference>
<dbReference type="Proteomes" id="UP000535509">
    <property type="component" value="Unassembled WGS sequence"/>
</dbReference>
<dbReference type="InterPro" id="IPR050273">
    <property type="entry name" value="GppA/Ppx_hydrolase"/>
</dbReference>
<dbReference type="AlphaFoldDB" id="A0A5L8JD78"/>
<dbReference type="Gene3D" id="3.30.420.40">
    <property type="match status" value="1"/>
</dbReference>
<evidence type="ECO:0000259" key="2">
    <source>
        <dbReference type="Pfam" id="PF02541"/>
    </source>
</evidence>
<dbReference type="OMA" id="RISEGCY"/>
<comment type="caution">
    <text evidence="4">The sequence shown here is derived from an EMBL/GenBank/DDBJ whole genome shotgun (WGS) entry which is preliminary data.</text>
</comment>
<evidence type="ECO:0000259" key="3">
    <source>
        <dbReference type="Pfam" id="PF21447"/>
    </source>
</evidence>
<sequence length="492" mass="55357">MPKRVAVIDLGSNSARMAIFERTSRLGFYILREYKIKVRLGEGAYENGGVLQDGAMDKVFYAFSEFKHFLNLYGVNKVLCAGTSALRDAPNSNLFIKRVQDKLGLGLKVIDGQMEAFYGGIAAINLLNPLKEATTIDIGGGSTELAKIEDGKIIDVISLNVGTVRLKELFFDKKDIDGASKFAQKLISEVPSHFHSNNIIAIGGSLRALANAIMQIKNHPLKLVHNFSYSYKDYGDLIEKIAFTGVLDLKNFPIKKDRYDTIREGAMIFCTLVKELQAKNIYTSGAGVREGIFITNLLKPCVKTKLLKAMPQQINIRFPNNFNPSLRSLQDRFAKRSNQTTIKYVKELFEVLKPLHKVDDKYLFELITAAKLYNIGRSVGFYSEHSHSSYLVKNGLNYGYTHEQKSLIASIIEYQGRQISDLGEFKDLLPDINDLRWLSFLLGLAKSLSVSNTVSFKFINHALHIYGVKNFFMVKDNIKKLVKPTIFAITFD</sequence>
<evidence type="ECO:0000313" key="9">
    <source>
        <dbReference type="Proteomes" id="UP000557842"/>
    </source>
</evidence>
<evidence type="ECO:0000313" key="6">
    <source>
        <dbReference type="EMBL" id="EAK0452788.1"/>
    </source>
</evidence>
<keyword evidence="8" id="KW-1185">Reference proteome</keyword>
<dbReference type="Pfam" id="PF02541">
    <property type="entry name" value="Ppx-GppA"/>
    <property type="match status" value="1"/>
</dbReference>
<name>A0A5L8JD78_CAMFE</name>
<dbReference type="GO" id="GO:0016462">
    <property type="term" value="F:pyrophosphatase activity"/>
    <property type="evidence" value="ECO:0007669"/>
    <property type="project" value="TreeGrafter"/>
</dbReference>
<dbReference type="EMBL" id="AABQDW010000002">
    <property type="protein sequence ID" value="EAI5407387.1"/>
    <property type="molecule type" value="Genomic_DNA"/>
</dbReference>
<keyword evidence="1" id="KW-0378">Hydrolase</keyword>
<dbReference type="GeneID" id="61064089"/>
<dbReference type="InterPro" id="IPR043129">
    <property type="entry name" value="ATPase_NBD"/>
</dbReference>
<dbReference type="SUPFAM" id="SSF53067">
    <property type="entry name" value="Actin-like ATPase domain"/>
    <property type="match status" value="2"/>
</dbReference>
<organism evidence="4 9">
    <name type="scientific">Campylobacter fetus</name>
    <dbReference type="NCBI Taxonomy" id="196"/>
    <lineage>
        <taxon>Bacteria</taxon>
        <taxon>Pseudomonadati</taxon>
        <taxon>Campylobacterota</taxon>
        <taxon>Epsilonproteobacteria</taxon>
        <taxon>Campylobacterales</taxon>
        <taxon>Campylobacteraceae</taxon>
        <taxon>Campylobacter</taxon>
    </lineage>
</organism>
<evidence type="ECO:0000256" key="1">
    <source>
        <dbReference type="ARBA" id="ARBA00022801"/>
    </source>
</evidence>
<dbReference type="Pfam" id="PF21447">
    <property type="entry name" value="Ppx-GppA_III"/>
    <property type="match status" value="1"/>
</dbReference>
<dbReference type="Gene3D" id="3.30.420.150">
    <property type="entry name" value="Exopolyphosphatase. Domain 2"/>
    <property type="match status" value="1"/>
</dbReference>
<dbReference type="PANTHER" id="PTHR30005">
    <property type="entry name" value="EXOPOLYPHOSPHATASE"/>
    <property type="match status" value="1"/>
</dbReference>
<evidence type="ECO:0000313" key="8">
    <source>
        <dbReference type="Proteomes" id="UP000535509"/>
    </source>
</evidence>
<dbReference type="Gene3D" id="1.10.3210.10">
    <property type="entry name" value="Hypothetical protein af1432"/>
    <property type="match status" value="1"/>
</dbReference>
<dbReference type="EMBL" id="AACCXK010000005">
    <property type="protein sequence ID" value="EAK0452788.1"/>
    <property type="molecule type" value="Genomic_DNA"/>
</dbReference>
<dbReference type="CDD" id="cd24052">
    <property type="entry name" value="ASKHA_NBD_HpPPX-GppA-like"/>
    <property type="match status" value="1"/>
</dbReference>
<dbReference type="PIRSF" id="PIRSF001267">
    <property type="entry name" value="Pyrophosphatase_GppA_Ppx"/>
    <property type="match status" value="1"/>
</dbReference>
<dbReference type="EMBL" id="AACCXM010000002">
    <property type="protein sequence ID" value="EAK0468400.1"/>
    <property type="molecule type" value="Genomic_DNA"/>
</dbReference>
<feature type="domain" description="Ppx/GppA phosphatase N-terminal" evidence="2">
    <location>
        <begin position="22"/>
        <end position="299"/>
    </location>
</feature>
<dbReference type="RefSeq" id="WP_011731748.1">
    <property type="nucleotide sequence ID" value="NZ_AABUZP020000024.1"/>
</dbReference>